<evidence type="ECO:0000256" key="3">
    <source>
        <dbReference type="ARBA" id="ARBA00022723"/>
    </source>
</evidence>
<keyword evidence="4" id="KW-0378">Hydrolase</keyword>
<keyword evidence="3" id="KW-0479">Metal-binding</keyword>
<evidence type="ECO:0000256" key="1">
    <source>
        <dbReference type="ARBA" id="ARBA00001936"/>
    </source>
</evidence>
<dbReference type="InterPro" id="IPR000086">
    <property type="entry name" value="NUDIX_hydrolase_dom"/>
</dbReference>
<evidence type="ECO:0000313" key="9">
    <source>
        <dbReference type="Proteomes" id="UP000466864"/>
    </source>
</evidence>
<reference evidence="8 9" key="1">
    <citation type="submission" date="2019-08" db="EMBL/GenBank/DDBJ databases">
        <title>In-depth cultivation of the pig gut microbiome towards novel bacterial diversity and tailored functional studies.</title>
        <authorList>
            <person name="Wylensek D."/>
            <person name="Hitch T.C.A."/>
            <person name="Clavel T."/>
        </authorList>
    </citation>
    <scope>NUCLEOTIDE SEQUENCE [LARGE SCALE GENOMIC DNA]</scope>
    <source>
        <strain evidence="8 9">Oil+RF-744-WCA-WT-13</strain>
    </source>
</reference>
<evidence type="ECO:0000259" key="7">
    <source>
        <dbReference type="PROSITE" id="PS51462"/>
    </source>
</evidence>
<dbReference type="RefSeq" id="WP_154456795.1">
    <property type="nucleotide sequence ID" value="NZ_VUMV01000001.1"/>
</dbReference>
<dbReference type="SUPFAM" id="SSF55811">
    <property type="entry name" value="Nudix"/>
    <property type="match status" value="1"/>
</dbReference>
<organism evidence="8 9">
    <name type="scientific">Bilifractor porci</name>
    <dbReference type="NCBI Taxonomy" id="2606636"/>
    <lineage>
        <taxon>Bacteria</taxon>
        <taxon>Bacillati</taxon>
        <taxon>Bacillota</taxon>
        <taxon>Clostridia</taxon>
        <taxon>Lachnospirales</taxon>
        <taxon>Lachnospiraceae</taxon>
        <taxon>Bilifractor</taxon>
    </lineage>
</organism>
<dbReference type="CDD" id="cd03426">
    <property type="entry name" value="NUDIX_CoAse_Nudt7"/>
    <property type="match status" value="1"/>
</dbReference>
<name>A0A7X2P681_9FIRM</name>
<dbReference type="EMBL" id="VUMV01000001">
    <property type="protein sequence ID" value="MST80985.1"/>
    <property type="molecule type" value="Genomic_DNA"/>
</dbReference>
<dbReference type="Gene3D" id="3.90.79.10">
    <property type="entry name" value="Nucleoside Triphosphate Pyrophosphohydrolase"/>
    <property type="match status" value="1"/>
</dbReference>
<protein>
    <submittedName>
        <fullName evidence="8">CoA pyrophosphatase</fullName>
    </submittedName>
</protein>
<keyword evidence="9" id="KW-1185">Reference proteome</keyword>
<comment type="caution">
    <text evidence="8">The sequence shown here is derived from an EMBL/GenBank/DDBJ whole genome shotgun (WGS) entry which is preliminary data.</text>
</comment>
<dbReference type="Pfam" id="PF00293">
    <property type="entry name" value="NUDIX"/>
    <property type="match status" value="1"/>
</dbReference>
<keyword evidence="5" id="KW-0460">Magnesium</keyword>
<dbReference type="Proteomes" id="UP000466864">
    <property type="component" value="Unassembled WGS sequence"/>
</dbReference>
<evidence type="ECO:0000256" key="5">
    <source>
        <dbReference type="ARBA" id="ARBA00022842"/>
    </source>
</evidence>
<accession>A0A7X2P681</accession>
<feature type="domain" description="Nudix hydrolase" evidence="7">
    <location>
        <begin position="14"/>
        <end position="144"/>
    </location>
</feature>
<dbReference type="GO" id="GO:0010945">
    <property type="term" value="F:coenzyme A diphosphatase activity"/>
    <property type="evidence" value="ECO:0007669"/>
    <property type="project" value="InterPro"/>
</dbReference>
<evidence type="ECO:0000256" key="4">
    <source>
        <dbReference type="ARBA" id="ARBA00022801"/>
    </source>
</evidence>
<dbReference type="GO" id="GO:0046872">
    <property type="term" value="F:metal ion binding"/>
    <property type="evidence" value="ECO:0007669"/>
    <property type="project" value="UniProtKB-KW"/>
</dbReference>
<comment type="cofactor">
    <cofactor evidence="2">
        <name>Mg(2+)</name>
        <dbReference type="ChEBI" id="CHEBI:18420"/>
    </cofactor>
</comment>
<dbReference type="InterPro" id="IPR045121">
    <property type="entry name" value="CoAse"/>
</dbReference>
<dbReference type="PROSITE" id="PS51462">
    <property type="entry name" value="NUDIX"/>
    <property type="match status" value="1"/>
</dbReference>
<evidence type="ECO:0000313" key="8">
    <source>
        <dbReference type="EMBL" id="MST80985.1"/>
    </source>
</evidence>
<comment type="cofactor">
    <cofactor evidence="1">
        <name>Mn(2+)</name>
        <dbReference type="ChEBI" id="CHEBI:29035"/>
    </cofactor>
</comment>
<sequence length="216" mass="24542">MNRYNTPVRITPPGKGAAVLIPLLRVEGEWNILFEVRNPGIAQGGEICFPGGKVEPGEKPSDAAVRETREELLVRTEQIRCVEAQNLVTGPGGRDIYSYSGVLEGYQNTFSEAEVARIFTVPVKELLRQRPETYEAHYEIRLPDDFPYDQIPGGRNYPWAVIPRKLYFYRYLENRIWGLTAELLHAFLENSRGGMEFSCADRPEAIASRVPSRRAR</sequence>
<evidence type="ECO:0000256" key="6">
    <source>
        <dbReference type="ARBA" id="ARBA00023211"/>
    </source>
</evidence>
<proteinExistence type="predicted"/>
<dbReference type="PANTHER" id="PTHR12992:SF11">
    <property type="entry name" value="MITOCHONDRIAL COENZYME A DIPHOSPHATASE NUDT8"/>
    <property type="match status" value="1"/>
</dbReference>
<evidence type="ECO:0000256" key="2">
    <source>
        <dbReference type="ARBA" id="ARBA00001946"/>
    </source>
</evidence>
<gene>
    <name evidence="8" type="ORF">FYJ60_01355</name>
</gene>
<dbReference type="PANTHER" id="PTHR12992">
    <property type="entry name" value="NUDIX HYDROLASE"/>
    <property type="match status" value="1"/>
</dbReference>
<dbReference type="AlphaFoldDB" id="A0A7X2P681"/>
<keyword evidence="6" id="KW-0464">Manganese</keyword>
<dbReference type="InterPro" id="IPR015797">
    <property type="entry name" value="NUDIX_hydrolase-like_dom_sf"/>
</dbReference>